<dbReference type="Gene3D" id="3.30.420.10">
    <property type="entry name" value="Ribonuclease H-like superfamily/Ribonuclease H"/>
    <property type="match status" value="1"/>
</dbReference>
<dbReference type="InterPro" id="IPR036397">
    <property type="entry name" value="RNaseH_sf"/>
</dbReference>
<sequence length="95" mass="10663">MSACTWTKFHGDSYRDAKYVQDKLTHYCELVAAGSANSHTGAEGLLDWHKRFGLPYIWISDTGAHFKCEVMEELAERIKATHMLLFCGPTSAVIP</sequence>
<comment type="caution">
    <text evidence="1">The sequence shown here is derived from an EMBL/GenBank/DDBJ whole genome shotgun (WGS) entry which is preliminary data.</text>
</comment>
<dbReference type="GO" id="GO:0003676">
    <property type="term" value="F:nucleic acid binding"/>
    <property type="evidence" value="ECO:0007669"/>
    <property type="project" value="InterPro"/>
</dbReference>
<reference evidence="1" key="1">
    <citation type="submission" date="2023-04" db="EMBL/GenBank/DDBJ databases">
        <title>Phytophthora fragariaefolia NBRC 109709.</title>
        <authorList>
            <person name="Ichikawa N."/>
            <person name="Sato H."/>
            <person name="Tonouchi N."/>
        </authorList>
    </citation>
    <scope>NUCLEOTIDE SEQUENCE</scope>
    <source>
        <strain evidence="1">NBRC 109709</strain>
    </source>
</reference>
<accession>A0A9W7CFY4</accession>
<protein>
    <submittedName>
        <fullName evidence="1">Unnamed protein product</fullName>
    </submittedName>
</protein>
<proteinExistence type="predicted"/>
<name>A0A9W7CFY4_9STRA</name>
<dbReference type="Proteomes" id="UP001165121">
    <property type="component" value="Unassembled WGS sequence"/>
</dbReference>
<dbReference type="InterPro" id="IPR012337">
    <property type="entry name" value="RNaseH-like_sf"/>
</dbReference>
<organism evidence="1 2">
    <name type="scientific">Phytophthora fragariaefolia</name>
    <dbReference type="NCBI Taxonomy" id="1490495"/>
    <lineage>
        <taxon>Eukaryota</taxon>
        <taxon>Sar</taxon>
        <taxon>Stramenopiles</taxon>
        <taxon>Oomycota</taxon>
        <taxon>Peronosporomycetes</taxon>
        <taxon>Peronosporales</taxon>
        <taxon>Peronosporaceae</taxon>
        <taxon>Phytophthora</taxon>
    </lineage>
</organism>
<keyword evidence="2" id="KW-1185">Reference proteome</keyword>
<evidence type="ECO:0000313" key="2">
    <source>
        <dbReference type="Proteomes" id="UP001165121"/>
    </source>
</evidence>
<dbReference type="EMBL" id="BSXT01000681">
    <property type="protein sequence ID" value="GMF32262.1"/>
    <property type="molecule type" value="Genomic_DNA"/>
</dbReference>
<dbReference type="SUPFAM" id="SSF53098">
    <property type="entry name" value="Ribonuclease H-like"/>
    <property type="match status" value="1"/>
</dbReference>
<gene>
    <name evidence="1" type="ORF">Pfra01_000762700</name>
</gene>
<dbReference type="OrthoDB" id="10498463at2759"/>
<evidence type="ECO:0000313" key="1">
    <source>
        <dbReference type="EMBL" id="GMF32262.1"/>
    </source>
</evidence>
<dbReference type="AlphaFoldDB" id="A0A9W7CFY4"/>